<evidence type="ECO:0000313" key="2">
    <source>
        <dbReference type="Proteomes" id="UP000054217"/>
    </source>
</evidence>
<dbReference type="STRING" id="870435.A0A0C3JZR2"/>
<dbReference type="OrthoDB" id="9977870at2759"/>
<proteinExistence type="predicted"/>
<reference evidence="1 2" key="1">
    <citation type="submission" date="2014-04" db="EMBL/GenBank/DDBJ databases">
        <authorList>
            <consortium name="DOE Joint Genome Institute"/>
            <person name="Kuo A."/>
            <person name="Kohler A."/>
            <person name="Costa M.D."/>
            <person name="Nagy L.G."/>
            <person name="Floudas D."/>
            <person name="Copeland A."/>
            <person name="Barry K.W."/>
            <person name="Cichocki N."/>
            <person name="Veneault-Fourrey C."/>
            <person name="LaButti K."/>
            <person name="Lindquist E.A."/>
            <person name="Lipzen A."/>
            <person name="Lundell T."/>
            <person name="Morin E."/>
            <person name="Murat C."/>
            <person name="Sun H."/>
            <person name="Tunlid A."/>
            <person name="Henrissat B."/>
            <person name="Grigoriev I.V."/>
            <person name="Hibbett D.S."/>
            <person name="Martin F."/>
            <person name="Nordberg H.P."/>
            <person name="Cantor M.N."/>
            <person name="Hua S.X."/>
        </authorList>
    </citation>
    <scope>NUCLEOTIDE SEQUENCE [LARGE SCALE GENOMIC DNA]</scope>
    <source>
        <strain evidence="1 2">Marx 270</strain>
    </source>
</reference>
<name>A0A0C3JZR2_PISTI</name>
<reference evidence="2" key="2">
    <citation type="submission" date="2015-01" db="EMBL/GenBank/DDBJ databases">
        <title>Evolutionary Origins and Diversification of the Mycorrhizal Mutualists.</title>
        <authorList>
            <consortium name="DOE Joint Genome Institute"/>
            <consortium name="Mycorrhizal Genomics Consortium"/>
            <person name="Kohler A."/>
            <person name="Kuo A."/>
            <person name="Nagy L.G."/>
            <person name="Floudas D."/>
            <person name="Copeland A."/>
            <person name="Barry K.W."/>
            <person name="Cichocki N."/>
            <person name="Veneault-Fourrey C."/>
            <person name="LaButti K."/>
            <person name="Lindquist E.A."/>
            <person name="Lipzen A."/>
            <person name="Lundell T."/>
            <person name="Morin E."/>
            <person name="Murat C."/>
            <person name="Riley R."/>
            <person name="Ohm R."/>
            <person name="Sun H."/>
            <person name="Tunlid A."/>
            <person name="Henrissat B."/>
            <person name="Grigoriev I.V."/>
            <person name="Hibbett D.S."/>
            <person name="Martin F."/>
        </authorList>
    </citation>
    <scope>NUCLEOTIDE SEQUENCE [LARGE SCALE GENOMIC DNA]</scope>
    <source>
        <strain evidence="2">Marx 270</strain>
    </source>
</reference>
<dbReference type="HOGENOM" id="CLU_2498733_0_0_1"/>
<dbReference type="InParanoid" id="A0A0C3JZR2"/>
<organism evidence="1 2">
    <name type="scientific">Pisolithus tinctorius Marx 270</name>
    <dbReference type="NCBI Taxonomy" id="870435"/>
    <lineage>
        <taxon>Eukaryota</taxon>
        <taxon>Fungi</taxon>
        <taxon>Dikarya</taxon>
        <taxon>Basidiomycota</taxon>
        <taxon>Agaricomycotina</taxon>
        <taxon>Agaricomycetes</taxon>
        <taxon>Agaricomycetidae</taxon>
        <taxon>Boletales</taxon>
        <taxon>Sclerodermatineae</taxon>
        <taxon>Pisolithaceae</taxon>
        <taxon>Pisolithus</taxon>
    </lineage>
</organism>
<protein>
    <submittedName>
        <fullName evidence="1">Uncharacterized protein</fullName>
    </submittedName>
</protein>
<accession>A0A0C3JZR2</accession>
<dbReference type="Proteomes" id="UP000054217">
    <property type="component" value="Unassembled WGS sequence"/>
</dbReference>
<dbReference type="AlphaFoldDB" id="A0A0C3JZR2"/>
<evidence type="ECO:0000313" key="1">
    <source>
        <dbReference type="EMBL" id="KIO14648.1"/>
    </source>
</evidence>
<sequence>MSPASLTSSKLLGVRESFPPRCRRRNIHLHSAQAYLSYALLTEFQGKSEEFATPNRVYCARQMCSRFLGSLTQITSGTKVYCCPAP</sequence>
<dbReference type="EMBL" id="KN831944">
    <property type="protein sequence ID" value="KIO14648.1"/>
    <property type="molecule type" value="Genomic_DNA"/>
</dbReference>
<gene>
    <name evidence="1" type="ORF">M404DRAFT_991410</name>
</gene>
<keyword evidence="2" id="KW-1185">Reference proteome</keyword>